<sequence>DSPIDSGGDGEIMDKPKAKKMKGTGKFMYGKWDSQDEEEENGIEENKVKKEEESEGDEDEIQGLAIEGGDANNEGFIGGVDHWWMN</sequence>
<dbReference type="Proteomes" id="UP001432027">
    <property type="component" value="Unassembled WGS sequence"/>
</dbReference>
<feature type="region of interest" description="Disordered" evidence="1">
    <location>
        <begin position="1"/>
        <end position="59"/>
    </location>
</feature>
<comment type="caution">
    <text evidence="2">The sequence shown here is derived from an EMBL/GenBank/DDBJ whole genome shotgun (WGS) entry which is preliminary data.</text>
</comment>
<dbReference type="EMBL" id="BTSX01000006">
    <property type="protein sequence ID" value="GMT04558.1"/>
    <property type="molecule type" value="Genomic_DNA"/>
</dbReference>
<reference evidence="2" key="1">
    <citation type="submission" date="2023-10" db="EMBL/GenBank/DDBJ databases">
        <title>Genome assembly of Pristionchus species.</title>
        <authorList>
            <person name="Yoshida K."/>
            <person name="Sommer R.J."/>
        </authorList>
    </citation>
    <scope>NUCLEOTIDE SEQUENCE</scope>
    <source>
        <strain evidence="2">RS0144</strain>
    </source>
</reference>
<protein>
    <submittedName>
        <fullName evidence="2">Uncharacterized protein</fullName>
    </submittedName>
</protein>
<evidence type="ECO:0000313" key="3">
    <source>
        <dbReference type="Proteomes" id="UP001432027"/>
    </source>
</evidence>
<evidence type="ECO:0000256" key="1">
    <source>
        <dbReference type="SAM" id="MobiDB-lite"/>
    </source>
</evidence>
<proteinExistence type="predicted"/>
<name>A0AAV5UDU9_9BILA</name>
<organism evidence="2 3">
    <name type="scientific">Pristionchus entomophagus</name>
    <dbReference type="NCBI Taxonomy" id="358040"/>
    <lineage>
        <taxon>Eukaryota</taxon>
        <taxon>Metazoa</taxon>
        <taxon>Ecdysozoa</taxon>
        <taxon>Nematoda</taxon>
        <taxon>Chromadorea</taxon>
        <taxon>Rhabditida</taxon>
        <taxon>Rhabditina</taxon>
        <taxon>Diplogasteromorpha</taxon>
        <taxon>Diplogasteroidea</taxon>
        <taxon>Neodiplogasteridae</taxon>
        <taxon>Pristionchus</taxon>
    </lineage>
</organism>
<dbReference type="AlphaFoldDB" id="A0AAV5UDU9"/>
<evidence type="ECO:0000313" key="2">
    <source>
        <dbReference type="EMBL" id="GMT04558.1"/>
    </source>
</evidence>
<feature type="non-terminal residue" evidence="2">
    <location>
        <position position="1"/>
    </location>
</feature>
<keyword evidence="3" id="KW-1185">Reference proteome</keyword>
<gene>
    <name evidence="2" type="ORF">PENTCL1PPCAC_26732</name>
</gene>
<accession>A0AAV5UDU9</accession>